<dbReference type="SUPFAM" id="SSF50494">
    <property type="entry name" value="Trypsin-like serine proteases"/>
    <property type="match status" value="1"/>
</dbReference>
<dbReference type="Gene3D" id="2.40.10.10">
    <property type="entry name" value="Trypsin-like serine proteases"/>
    <property type="match status" value="2"/>
</dbReference>
<dbReference type="EMBL" id="MTZV01000004">
    <property type="protein sequence ID" value="PCE26263.1"/>
    <property type="molecule type" value="Genomic_DNA"/>
</dbReference>
<comment type="caution">
    <text evidence="1">The sequence shown here is derived from an EMBL/GenBank/DDBJ whole genome shotgun (WGS) entry which is preliminary data.</text>
</comment>
<dbReference type="InterPro" id="IPR043504">
    <property type="entry name" value="Peptidase_S1_PA_chymotrypsin"/>
</dbReference>
<dbReference type="Proteomes" id="UP000218022">
    <property type="component" value="Unassembled WGS sequence"/>
</dbReference>
<dbReference type="InterPro" id="IPR009003">
    <property type="entry name" value="Peptidase_S1_PA"/>
</dbReference>
<dbReference type="PANTHER" id="PTHR43019:SF23">
    <property type="entry name" value="PROTEASE DO-LIKE 5, CHLOROPLASTIC"/>
    <property type="match status" value="1"/>
</dbReference>
<evidence type="ECO:0008006" key="3">
    <source>
        <dbReference type="Google" id="ProtNLM"/>
    </source>
</evidence>
<sequence length="318" mass="34966">MSEDRLIASMVRIMPKTILQIDIANSREEAAALARNESLPDGSECWHRYFTPDDVKKVDDPVFAMGMVRHEFAKLVRRNAEWPARIELDGGGTGFAITSNGYVLTNYHLVTAEIANYQRESGLNAVETLCKSLKAQIARRAATGEWEWQEARALWLVSNPPEARALCKTGENTAELREDTALLRIEPPPEACLDLSDRGMQPGEAVWMAGFPIRSARAKQKLNELGYTDANCSLRVSAGEVRAVDGTDYFTTDVDGSMGNSGSPVFDSTGQVVGMFSRAIGDAPRNAFEYGYTERVHVTTRLATAGLDLSGILSRQDQ</sequence>
<gene>
    <name evidence="1" type="ORF">BWP39_17230</name>
</gene>
<organism evidence="1 2">
    <name type="scientific">Paraburkholderia acidicola</name>
    <dbReference type="NCBI Taxonomy" id="1912599"/>
    <lineage>
        <taxon>Bacteria</taxon>
        <taxon>Pseudomonadati</taxon>
        <taxon>Pseudomonadota</taxon>
        <taxon>Betaproteobacteria</taxon>
        <taxon>Burkholderiales</taxon>
        <taxon>Burkholderiaceae</taxon>
        <taxon>Paraburkholderia</taxon>
    </lineage>
</organism>
<dbReference type="PANTHER" id="PTHR43019">
    <property type="entry name" value="SERINE ENDOPROTEASE DEGS"/>
    <property type="match status" value="1"/>
</dbReference>
<name>A0A2A4EXB9_9BURK</name>
<proteinExistence type="predicted"/>
<accession>A0A2A4EXB9</accession>
<dbReference type="AlphaFoldDB" id="A0A2A4EXB9"/>
<evidence type="ECO:0000313" key="1">
    <source>
        <dbReference type="EMBL" id="PCE26263.1"/>
    </source>
</evidence>
<dbReference type="Pfam" id="PF13365">
    <property type="entry name" value="Trypsin_2"/>
    <property type="match status" value="1"/>
</dbReference>
<protein>
    <recommendedName>
        <fullName evidence="3">Trypsin-like peptidase</fullName>
    </recommendedName>
</protein>
<evidence type="ECO:0000313" key="2">
    <source>
        <dbReference type="Proteomes" id="UP000218022"/>
    </source>
</evidence>
<reference evidence="1 2" key="1">
    <citation type="submission" date="2017-01" db="EMBL/GenBank/DDBJ databases">
        <title>Whole-Genome Shotgun Sequencing of Two beta-Proteobacterial Species in Search of the Bulgecin Biosynthetic Cluster.</title>
        <authorList>
            <person name="Horsman M.E."/>
            <person name="Marous D.R."/>
            <person name="Li R."/>
            <person name="Oliver R.A."/>
            <person name="Byun B."/>
            <person name="Emrich S.J."/>
            <person name="Boggess B."/>
            <person name="Townsend C.A."/>
            <person name="Mobashery S."/>
        </authorList>
    </citation>
    <scope>NUCLEOTIDE SEQUENCE [LARGE SCALE GENOMIC DNA]</scope>
    <source>
        <strain evidence="1 2">ATCC 31363</strain>
    </source>
</reference>